<dbReference type="Gene3D" id="2.160.20.10">
    <property type="entry name" value="Single-stranded right-handed beta-helix, Pectin lyase-like"/>
    <property type="match status" value="2"/>
</dbReference>
<sequence>MNWVKIGSDDQNAPSFSTMSRTKQRSPSLSRVSLQYQTLENRAMLSADGIVVADYRDDFSNAETGWSYGFNVSDRLDDQIQIASLEGSSGVLRPSNPTDDTGALMLNGTGGHPGKVSNRYAIASWTASESGVYSISDSFLGVASFGYDASDGVEVRVFVNENAALQQSVVDVDDTGFFDLTIGHLNAGDSIRVAFGSNGNHAFDRFEVDYSIRIHHDRVQSLANFRTTTDSDRSLDDHDRISQTDWRMLWNAPQGWNAEGSSGDLTTGSIDDVSSYLPLNRVDEGLLTPTGSTEFSNSPQYHLKLTSTGGHVGFGYTDSSRFNDRYVIAAHTIERSGHYSLTDSFLETSSASHDGIEIRVFVNGTDDVRASDIVLANQQRSFDVDFGNLQKGDTVYVAFGANNNHAGDRFEADFSLVRELPRAEPLRAIEAEQVLYVRDFGAIPNDRNSDVQGLTDAILEARRSELPTRIVFEDGIYNFYSTDQSSIGNPRYFFTLINQDRFEIDGQGATFVVENFDRGLFRVLDSSNVILRDFTIDYAELYRDALNPVDDLYRANTFSQGNIVSVDESSKSFVFEVDSGATIEPDDTFVSGNVDGVQAWGFLLEGDTGSRLKYNSRWHYRTTAIESLGNRRYRISVDDFTNIESGDRYVLQRRTNVGAIGVFAGAEHVSVIDVTIYSSPSAFLTAKEAAYVNVIRSNAEVLDGRWRSINADAVHGQSLRTGFWVEDSSFDAVGDDVMNFYTVPSVIVGKPVTNTITVAAVNVDVLAGVSEQLWRVGDLATFVDPTEGKTLYQSRVVAVEQIEFGHPQFGVLSTQSLTFDRPITEIRFATGPSTIDSDGFKNDTAVYNASTSQGFLVQGATLSNARRYGQFVMADDVQLVDSTYHGLTDSAIAGHNESNWPVGLYSSNVLVQNNRFLRNGFSSRYFGNDYLAGVVAFNMDRLGHEFVERDEYGLSRIEIVDNVFRGWGKTAIAARNVSGLTIENNEIFSPLGYPVSSSSGQWFAIDVQFSRDVNVLDNDLFSSVDFIREVSITEQ</sequence>
<dbReference type="InterPro" id="IPR011050">
    <property type="entry name" value="Pectin_lyase_fold/virulence"/>
</dbReference>
<proteinExistence type="predicted"/>
<dbReference type="EMBL" id="CP042912">
    <property type="protein sequence ID" value="QEG23235.1"/>
    <property type="molecule type" value="Genomic_DNA"/>
</dbReference>
<evidence type="ECO:0008006" key="4">
    <source>
        <dbReference type="Google" id="ProtNLM"/>
    </source>
</evidence>
<keyword evidence="3" id="KW-1185">Reference proteome</keyword>
<evidence type="ECO:0000313" key="3">
    <source>
        <dbReference type="Proteomes" id="UP000322214"/>
    </source>
</evidence>
<name>A0A5B9PDG9_9BACT</name>
<evidence type="ECO:0000313" key="2">
    <source>
        <dbReference type="EMBL" id="QEG23235.1"/>
    </source>
</evidence>
<accession>A0A5B9PDG9</accession>
<reference evidence="2 3" key="1">
    <citation type="submission" date="2019-08" db="EMBL/GenBank/DDBJ databases">
        <title>Deep-cultivation of Planctomycetes and their phenomic and genomic characterization uncovers novel biology.</title>
        <authorList>
            <person name="Wiegand S."/>
            <person name="Jogler M."/>
            <person name="Boedeker C."/>
            <person name="Pinto D."/>
            <person name="Vollmers J."/>
            <person name="Rivas-Marin E."/>
            <person name="Kohn T."/>
            <person name="Peeters S.H."/>
            <person name="Heuer A."/>
            <person name="Rast P."/>
            <person name="Oberbeckmann S."/>
            <person name="Bunk B."/>
            <person name="Jeske O."/>
            <person name="Meyerdierks A."/>
            <person name="Storesund J.E."/>
            <person name="Kallscheuer N."/>
            <person name="Luecker S."/>
            <person name="Lage O.M."/>
            <person name="Pohl T."/>
            <person name="Merkel B.J."/>
            <person name="Hornburger P."/>
            <person name="Mueller R.-W."/>
            <person name="Bruemmer F."/>
            <person name="Labrenz M."/>
            <person name="Spormann A.M."/>
            <person name="Op den Camp H."/>
            <person name="Overmann J."/>
            <person name="Amann R."/>
            <person name="Jetten M.S.M."/>
            <person name="Mascher T."/>
            <person name="Medema M.H."/>
            <person name="Devos D.P."/>
            <person name="Kaster A.-K."/>
            <person name="Ovreas L."/>
            <person name="Rohde M."/>
            <person name="Galperin M.Y."/>
            <person name="Jogler C."/>
        </authorList>
    </citation>
    <scope>NUCLEOTIDE SEQUENCE [LARGE SCALE GENOMIC DNA]</scope>
    <source>
        <strain evidence="2 3">FC18</strain>
    </source>
</reference>
<dbReference type="KEGG" id="mff:MFFC18_31310"/>
<dbReference type="STRING" id="980251.GCA_001642875_00527"/>
<dbReference type="InterPro" id="IPR012334">
    <property type="entry name" value="Pectin_lyas_fold"/>
</dbReference>
<dbReference type="Proteomes" id="UP000322214">
    <property type="component" value="Chromosome"/>
</dbReference>
<organism evidence="2 3">
    <name type="scientific">Mariniblastus fucicola</name>
    <dbReference type="NCBI Taxonomy" id="980251"/>
    <lineage>
        <taxon>Bacteria</taxon>
        <taxon>Pseudomonadati</taxon>
        <taxon>Planctomycetota</taxon>
        <taxon>Planctomycetia</taxon>
        <taxon>Pirellulales</taxon>
        <taxon>Pirellulaceae</taxon>
        <taxon>Mariniblastus</taxon>
    </lineage>
</organism>
<dbReference type="AlphaFoldDB" id="A0A5B9PDG9"/>
<gene>
    <name evidence="2" type="ORF">MFFC18_31310</name>
</gene>
<protein>
    <recommendedName>
        <fullName evidence="4">Right handed beta helix domain-containing protein</fullName>
    </recommendedName>
</protein>
<dbReference type="SUPFAM" id="SSF51126">
    <property type="entry name" value="Pectin lyase-like"/>
    <property type="match status" value="1"/>
</dbReference>
<evidence type="ECO:0000256" key="1">
    <source>
        <dbReference type="SAM" id="MobiDB-lite"/>
    </source>
</evidence>
<feature type="region of interest" description="Disordered" evidence="1">
    <location>
        <begin position="1"/>
        <end position="29"/>
    </location>
</feature>
<feature type="compositionally biased region" description="Polar residues" evidence="1">
    <location>
        <begin position="9"/>
        <end position="29"/>
    </location>
</feature>